<dbReference type="Proteomes" id="UP001319882">
    <property type="component" value="Unassembled WGS sequence"/>
</dbReference>
<organism evidence="3 4">
    <name type="scientific">Vreelandella malpeensis</name>
    <dbReference type="NCBI Taxonomy" id="1172368"/>
    <lineage>
        <taxon>Bacteria</taxon>
        <taxon>Pseudomonadati</taxon>
        <taxon>Pseudomonadota</taxon>
        <taxon>Gammaproteobacteria</taxon>
        <taxon>Oceanospirillales</taxon>
        <taxon>Halomonadaceae</taxon>
        <taxon>Vreelandella</taxon>
    </lineage>
</organism>
<gene>
    <name evidence="3" type="ORF">GEV37_08740</name>
</gene>
<sequence length="156" mass="16530">MNRAPQRPATQRGMALVLSLIFLAIVTLVSLSSMQGSVIQGRMAANQQEYSVALQAAEAALRAGEQALQAGTATGIVKCGSFSESAWKTHASTVNGQSLSSRYRICDLVIVGSRATSDGQEVREVLYRIEAQGAGRSEATSVALESLFAHEQREGS</sequence>
<feature type="domain" description="PilX/PilW C-terminal" evidence="1">
    <location>
        <begin position="80"/>
        <end position="149"/>
    </location>
</feature>
<name>A0ABS8DSH2_9GAMM</name>
<proteinExistence type="predicted"/>
<reference evidence="3 4" key="1">
    <citation type="journal article" date="2021" name="Sci. Rep.">
        <title>Genome analysis of a halophilic bacterium Halomonas malpeensis YU-PRIM-29(T) reveals its exopolysaccharide and pigment producing capabilities.</title>
        <authorList>
            <person name="Athmika"/>
            <person name="Ghate S.D."/>
            <person name="Arun A.B."/>
            <person name="Rao S.S."/>
            <person name="Kumar S.T.A."/>
            <person name="Kandiyil M.K."/>
            <person name="Saptami K."/>
            <person name="Rekha P.D."/>
        </authorList>
    </citation>
    <scope>NUCLEOTIDE SEQUENCE [LARGE SCALE GENOMIC DNA]</scope>
    <source>
        <strain evidence="4">prim 29</strain>
    </source>
</reference>
<feature type="domain" description="Type 4 fimbrial biogenesis protein PilX N-terminal" evidence="2">
    <location>
        <begin position="12"/>
        <end position="62"/>
    </location>
</feature>
<evidence type="ECO:0000313" key="3">
    <source>
        <dbReference type="EMBL" id="MCB8889195.1"/>
    </source>
</evidence>
<dbReference type="Pfam" id="PF14341">
    <property type="entry name" value="PilX_N"/>
    <property type="match status" value="1"/>
</dbReference>
<dbReference type="RefSeq" id="WP_227389867.1">
    <property type="nucleotide sequence ID" value="NZ_JBHSCJ010000004.1"/>
</dbReference>
<keyword evidence="4" id="KW-1185">Reference proteome</keyword>
<evidence type="ECO:0000259" key="1">
    <source>
        <dbReference type="Pfam" id="PF13681"/>
    </source>
</evidence>
<evidence type="ECO:0008006" key="5">
    <source>
        <dbReference type="Google" id="ProtNLM"/>
    </source>
</evidence>
<dbReference type="InterPro" id="IPR025205">
    <property type="entry name" value="PilX/PilW_C"/>
</dbReference>
<dbReference type="Pfam" id="PF13681">
    <property type="entry name" value="PilX"/>
    <property type="match status" value="1"/>
</dbReference>
<protein>
    <recommendedName>
        <fullName evidence="5">Type 4 fimbrial biogenesis protein PilX N-terminal domain-containing protein</fullName>
    </recommendedName>
</protein>
<comment type="caution">
    <text evidence="3">The sequence shown here is derived from an EMBL/GenBank/DDBJ whole genome shotgun (WGS) entry which is preliminary data.</text>
</comment>
<accession>A0ABS8DSH2</accession>
<dbReference type="InterPro" id="IPR025746">
    <property type="entry name" value="PilX_N_dom"/>
</dbReference>
<evidence type="ECO:0000259" key="2">
    <source>
        <dbReference type="Pfam" id="PF14341"/>
    </source>
</evidence>
<evidence type="ECO:0000313" key="4">
    <source>
        <dbReference type="Proteomes" id="UP001319882"/>
    </source>
</evidence>
<dbReference type="EMBL" id="WHVL01000003">
    <property type="protein sequence ID" value="MCB8889195.1"/>
    <property type="molecule type" value="Genomic_DNA"/>
</dbReference>